<sequence>MVQLQTTADIVKDDETLTMDSYFLLSTLYFLSSFRSKASRRDERQASLRRSPSISVGGRGSSQARRRKFSEIGDESRNRERQNARRRSSSVYSETSACFEQSKPSDVAPFPNDFQITSNYCPFKRLNAVLGKQASLSPQDGDEKEGSKRLGEEGEESRQRIIKRSPGLLGTTGRIFRHSGDLIGGDVVSKIGGCIVCRMLRGLAVEVQGTGGGDARLVGRSVGRWRWRWRWWCARVCKGVQGCARVPV</sequence>
<feature type="compositionally biased region" description="Basic and acidic residues" evidence="1">
    <location>
        <begin position="144"/>
        <end position="159"/>
    </location>
</feature>
<feature type="region of interest" description="Disordered" evidence="1">
    <location>
        <begin position="132"/>
        <end position="159"/>
    </location>
</feature>
<accession>A0AA40FDM9</accession>
<proteinExistence type="predicted"/>
<evidence type="ECO:0000313" key="2">
    <source>
        <dbReference type="EMBL" id="KAK1117084.1"/>
    </source>
</evidence>
<reference evidence="2" key="1">
    <citation type="submission" date="2021-10" db="EMBL/GenBank/DDBJ databases">
        <title>Melipona bicolor Genome sequencing and assembly.</title>
        <authorList>
            <person name="Araujo N.S."/>
            <person name="Arias M.C."/>
        </authorList>
    </citation>
    <scope>NUCLEOTIDE SEQUENCE</scope>
    <source>
        <strain evidence="2">USP_2M_L1-L4_2017</strain>
        <tissue evidence="2">Whole body</tissue>
    </source>
</reference>
<dbReference type="Proteomes" id="UP001177670">
    <property type="component" value="Unassembled WGS sequence"/>
</dbReference>
<feature type="compositionally biased region" description="Basic and acidic residues" evidence="1">
    <location>
        <begin position="69"/>
        <end position="83"/>
    </location>
</feature>
<keyword evidence="3" id="KW-1185">Reference proteome</keyword>
<gene>
    <name evidence="2" type="ORF">K0M31_017007</name>
</gene>
<evidence type="ECO:0000256" key="1">
    <source>
        <dbReference type="SAM" id="MobiDB-lite"/>
    </source>
</evidence>
<dbReference type="AlphaFoldDB" id="A0AA40FDM9"/>
<comment type="caution">
    <text evidence="2">The sequence shown here is derived from an EMBL/GenBank/DDBJ whole genome shotgun (WGS) entry which is preliminary data.</text>
</comment>
<evidence type="ECO:0000313" key="3">
    <source>
        <dbReference type="Proteomes" id="UP001177670"/>
    </source>
</evidence>
<organism evidence="2 3">
    <name type="scientific">Melipona bicolor</name>
    <dbReference type="NCBI Taxonomy" id="60889"/>
    <lineage>
        <taxon>Eukaryota</taxon>
        <taxon>Metazoa</taxon>
        <taxon>Ecdysozoa</taxon>
        <taxon>Arthropoda</taxon>
        <taxon>Hexapoda</taxon>
        <taxon>Insecta</taxon>
        <taxon>Pterygota</taxon>
        <taxon>Neoptera</taxon>
        <taxon>Endopterygota</taxon>
        <taxon>Hymenoptera</taxon>
        <taxon>Apocrita</taxon>
        <taxon>Aculeata</taxon>
        <taxon>Apoidea</taxon>
        <taxon>Anthophila</taxon>
        <taxon>Apidae</taxon>
        <taxon>Melipona</taxon>
    </lineage>
</organism>
<feature type="region of interest" description="Disordered" evidence="1">
    <location>
        <begin position="41"/>
        <end position="95"/>
    </location>
</feature>
<dbReference type="EMBL" id="JAHYIQ010000056">
    <property type="protein sequence ID" value="KAK1117084.1"/>
    <property type="molecule type" value="Genomic_DNA"/>
</dbReference>
<protein>
    <submittedName>
        <fullName evidence="2">Uncharacterized protein</fullName>
    </submittedName>
</protein>
<name>A0AA40FDM9_9HYME</name>